<protein>
    <submittedName>
        <fullName evidence="2">Virulence RhuM family protein</fullName>
    </submittedName>
</protein>
<reference evidence="2" key="1">
    <citation type="submission" date="2024-06" db="EMBL/GenBank/DDBJ databases">
        <authorList>
            <person name="Atkinson C."/>
            <person name="McLean J."/>
            <person name="Gallagher L."/>
            <person name="Bor B."/>
            <person name="Mougous J."/>
        </authorList>
    </citation>
    <scope>NUCLEOTIDE SEQUENCE</scope>
    <source>
        <strain evidence="2">TM7-074</strain>
    </source>
</reference>
<evidence type="ECO:0000313" key="2">
    <source>
        <dbReference type="EMBL" id="XDN89762.1"/>
    </source>
</evidence>
<keyword evidence="1" id="KW-0175">Coiled coil</keyword>
<sequence length="337" mass="39031">MMNGDNPNSEMVVYVGDDGRPQINVRFQGKTIWLTQAQLANLFDTSRPNITMHIKNIFDEGELDEASVCKDFLLTATDGKKYTTKHYNLDMVIALGYRVKSNIATNFRIWATERLREYITKGFVMDDKRLKENSGGSYWKELLERIRDIRSSEKILYRQVLDLFATSQDYNPSSKEQIEFFHIVQNKLHYAVNMLTAAEVIYSRVDSDKPFLGLTTFRGQQPTKSEAQIAKNYLTADELGILNRLVSAFFDLAELKAINHEPMRMADWVREVDKFAATYGKGVLDNPGKISHKAMLTKVAKEYESYKERMRNQELSSIERQYLEELKAMQKRVEGKR</sequence>
<dbReference type="AlphaFoldDB" id="A0AB39JBD7"/>
<gene>
    <name evidence="2" type="ORF">TM074_03615</name>
</gene>
<feature type="coiled-coil region" evidence="1">
    <location>
        <begin position="296"/>
        <end position="332"/>
    </location>
</feature>
<organism evidence="2">
    <name type="scientific">Candidatus Nanosynbacter sp. TM7-074</name>
    <dbReference type="NCBI Taxonomy" id="3158573"/>
    <lineage>
        <taxon>Bacteria</taxon>
        <taxon>Candidatus Saccharimonadota</taxon>
        <taxon>Candidatus Saccharimonadia</taxon>
        <taxon>Candidatus Nanosynbacterales</taxon>
        <taxon>Candidatus Nanosynbacteraceae</taxon>
        <taxon>Candidatus Nanosynbacter</taxon>
    </lineage>
</organism>
<dbReference type="PANTHER" id="PTHR35810">
    <property type="entry name" value="CYTOPLASMIC PROTEIN-RELATED"/>
    <property type="match status" value="1"/>
</dbReference>
<proteinExistence type="predicted"/>
<evidence type="ECO:0000256" key="1">
    <source>
        <dbReference type="SAM" id="Coils"/>
    </source>
</evidence>
<accession>A0AB39JBD7</accession>
<dbReference type="Pfam" id="PF13310">
    <property type="entry name" value="Virulence_RhuM"/>
    <property type="match status" value="1"/>
</dbReference>
<dbReference type="RefSeq" id="WP_369000331.1">
    <property type="nucleotide sequence ID" value="NZ_CP158487.1"/>
</dbReference>
<dbReference type="InterPro" id="IPR011204">
    <property type="entry name" value="Virulence_RhuM-like"/>
</dbReference>
<dbReference type="PANTHER" id="PTHR35810:SF1">
    <property type="entry name" value="CYTOPLASMIC PROTEIN"/>
    <property type="match status" value="1"/>
</dbReference>
<name>A0AB39JBD7_9BACT</name>
<dbReference type="EMBL" id="CP158487">
    <property type="protein sequence ID" value="XDN89762.1"/>
    <property type="molecule type" value="Genomic_DNA"/>
</dbReference>
<dbReference type="PIRSF" id="PIRSF015268">
    <property type="entry name" value="Virulence_RhuM"/>
    <property type="match status" value="1"/>
</dbReference>